<dbReference type="EMBL" id="CP036434">
    <property type="protein sequence ID" value="QDV09417.1"/>
    <property type="molecule type" value="Genomic_DNA"/>
</dbReference>
<organism evidence="4 5">
    <name type="scientific">Saltatorellus ferox</name>
    <dbReference type="NCBI Taxonomy" id="2528018"/>
    <lineage>
        <taxon>Bacteria</taxon>
        <taxon>Pseudomonadati</taxon>
        <taxon>Planctomycetota</taxon>
        <taxon>Planctomycetia</taxon>
        <taxon>Planctomycetia incertae sedis</taxon>
        <taxon>Saltatorellus</taxon>
    </lineage>
</organism>
<proteinExistence type="predicted"/>
<sequence length="382" mass="41739" precursor="true">MIYAAPMLIPSCLRRAPLAGTLVLLTALGGAHAQHSGRIAADQVQEIGRKRVYMGREIAQTMHWRGADWLMRETRENEENGQQLRAWLDVGRGASVADLGCGNGYHTIPLARAVGPEGRVFAVDLQPEMLKLLDRRVGEEAARLGTPLNVAPVVATIDNPHLPADSCDFVLMVDVYHELSHPRRVLQAVRESLREEGTLVLVEFRTEDKSVPIKPEHKMTKAQMIAEMAANGFVLAAETDELPWQHAMAFAPFPEPEAPADGSSMTPPPLGAQAMAAGFLDALRRDDPRIVAPFLDRAVMIDGGLPWAGKDTAVEIGRWMKAESAPLVPEGTKAELTRVGTGHVTGRLLPPEGQSVFEDRVLIELNRDENGLWLVDAWHAAP</sequence>
<name>A0A518EZA8_9BACT</name>
<protein>
    <recommendedName>
        <fullName evidence="3">Methyltransferase domain-containing protein</fullName>
    </recommendedName>
</protein>
<evidence type="ECO:0000313" key="4">
    <source>
        <dbReference type="EMBL" id="QDV09417.1"/>
    </source>
</evidence>
<gene>
    <name evidence="4" type="ORF">Poly30_49750</name>
</gene>
<evidence type="ECO:0000313" key="5">
    <source>
        <dbReference type="Proteomes" id="UP000320390"/>
    </source>
</evidence>
<dbReference type="PANTHER" id="PTHR43861:SF3">
    <property type="entry name" value="PUTATIVE (AFU_ORTHOLOGUE AFUA_2G14390)-RELATED"/>
    <property type="match status" value="1"/>
</dbReference>
<feature type="chain" id="PRO_5021726716" description="Methyltransferase domain-containing protein" evidence="2">
    <location>
        <begin position="34"/>
        <end position="382"/>
    </location>
</feature>
<dbReference type="SUPFAM" id="SSF53335">
    <property type="entry name" value="S-adenosyl-L-methionine-dependent methyltransferases"/>
    <property type="match status" value="1"/>
</dbReference>
<evidence type="ECO:0000256" key="1">
    <source>
        <dbReference type="ARBA" id="ARBA00022679"/>
    </source>
</evidence>
<dbReference type="GO" id="GO:0016740">
    <property type="term" value="F:transferase activity"/>
    <property type="evidence" value="ECO:0007669"/>
    <property type="project" value="UniProtKB-KW"/>
</dbReference>
<dbReference type="Gene3D" id="3.40.50.150">
    <property type="entry name" value="Vaccinia Virus protein VP39"/>
    <property type="match status" value="1"/>
</dbReference>
<keyword evidence="2" id="KW-0732">Signal</keyword>
<dbReference type="Pfam" id="PF13649">
    <property type="entry name" value="Methyltransf_25"/>
    <property type="match status" value="1"/>
</dbReference>
<evidence type="ECO:0000256" key="2">
    <source>
        <dbReference type="SAM" id="SignalP"/>
    </source>
</evidence>
<dbReference type="Proteomes" id="UP000320390">
    <property type="component" value="Chromosome"/>
</dbReference>
<dbReference type="PANTHER" id="PTHR43861">
    <property type="entry name" value="TRANS-ACONITATE 2-METHYLTRANSFERASE-RELATED"/>
    <property type="match status" value="1"/>
</dbReference>
<feature type="domain" description="Methyltransferase" evidence="3">
    <location>
        <begin position="96"/>
        <end position="197"/>
    </location>
</feature>
<dbReference type="CDD" id="cd02440">
    <property type="entry name" value="AdoMet_MTases"/>
    <property type="match status" value="1"/>
</dbReference>
<dbReference type="OrthoDB" id="9784101at2"/>
<reference evidence="4 5" key="1">
    <citation type="submission" date="2019-02" db="EMBL/GenBank/DDBJ databases">
        <title>Deep-cultivation of Planctomycetes and their phenomic and genomic characterization uncovers novel biology.</title>
        <authorList>
            <person name="Wiegand S."/>
            <person name="Jogler M."/>
            <person name="Boedeker C."/>
            <person name="Pinto D."/>
            <person name="Vollmers J."/>
            <person name="Rivas-Marin E."/>
            <person name="Kohn T."/>
            <person name="Peeters S.H."/>
            <person name="Heuer A."/>
            <person name="Rast P."/>
            <person name="Oberbeckmann S."/>
            <person name="Bunk B."/>
            <person name="Jeske O."/>
            <person name="Meyerdierks A."/>
            <person name="Storesund J.E."/>
            <person name="Kallscheuer N."/>
            <person name="Luecker S."/>
            <person name="Lage O.M."/>
            <person name="Pohl T."/>
            <person name="Merkel B.J."/>
            <person name="Hornburger P."/>
            <person name="Mueller R.-W."/>
            <person name="Bruemmer F."/>
            <person name="Labrenz M."/>
            <person name="Spormann A.M."/>
            <person name="Op den Camp H."/>
            <person name="Overmann J."/>
            <person name="Amann R."/>
            <person name="Jetten M.S.M."/>
            <person name="Mascher T."/>
            <person name="Medema M.H."/>
            <person name="Devos D.P."/>
            <person name="Kaster A.-K."/>
            <person name="Ovreas L."/>
            <person name="Rohde M."/>
            <person name="Galperin M.Y."/>
            <person name="Jogler C."/>
        </authorList>
    </citation>
    <scope>NUCLEOTIDE SEQUENCE [LARGE SCALE GENOMIC DNA]</scope>
    <source>
        <strain evidence="4 5">Poly30</strain>
    </source>
</reference>
<dbReference type="AlphaFoldDB" id="A0A518EZA8"/>
<dbReference type="InterPro" id="IPR029063">
    <property type="entry name" value="SAM-dependent_MTases_sf"/>
</dbReference>
<accession>A0A518EZA8</accession>
<feature type="signal peptide" evidence="2">
    <location>
        <begin position="1"/>
        <end position="33"/>
    </location>
</feature>
<keyword evidence="5" id="KW-1185">Reference proteome</keyword>
<dbReference type="InterPro" id="IPR041698">
    <property type="entry name" value="Methyltransf_25"/>
</dbReference>
<keyword evidence="1" id="KW-0808">Transferase</keyword>
<evidence type="ECO:0000259" key="3">
    <source>
        <dbReference type="Pfam" id="PF13649"/>
    </source>
</evidence>